<evidence type="ECO:0000256" key="4">
    <source>
        <dbReference type="ARBA" id="ARBA00022692"/>
    </source>
</evidence>
<keyword evidence="3" id="KW-1003">Cell membrane</keyword>
<dbReference type="Pfam" id="PF07690">
    <property type="entry name" value="MFS_1"/>
    <property type="match status" value="2"/>
</dbReference>
<organism evidence="10 11">
    <name type="scientific">Parascedosporium putredinis</name>
    <dbReference type="NCBI Taxonomy" id="1442378"/>
    <lineage>
        <taxon>Eukaryota</taxon>
        <taxon>Fungi</taxon>
        <taxon>Dikarya</taxon>
        <taxon>Ascomycota</taxon>
        <taxon>Pezizomycotina</taxon>
        <taxon>Sordariomycetes</taxon>
        <taxon>Hypocreomycetidae</taxon>
        <taxon>Microascales</taxon>
        <taxon>Microascaceae</taxon>
        <taxon>Parascedosporium</taxon>
    </lineage>
</organism>
<evidence type="ECO:0000256" key="1">
    <source>
        <dbReference type="ARBA" id="ARBA00004651"/>
    </source>
</evidence>
<dbReference type="PANTHER" id="PTHR23502">
    <property type="entry name" value="MAJOR FACILITATOR SUPERFAMILY"/>
    <property type="match status" value="1"/>
</dbReference>
<feature type="transmembrane region" description="Helical" evidence="9">
    <location>
        <begin position="377"/>
        <end position="396"/>
    </location>
</feature>
<reference evidence="10" key="1">
    <citation type="submission" date="2022-11" db="EMBL/GenBank/DDBJ databases">
        <authorList>
            <person name="Scott C."/>
            <person name="Bruce N."/>
        </authorList>
    </citation>
    <scope>NUCLEOTIDE SEQUENCE</scope>
</reference>
<keyword evidence="11" id="KW-1185">Reference proteome</keyword>
<feature type="region of interest" description="Disordered" evidence="8">
    <location>
        <begin position="513"/>
        <end position="543"/>
    </location>
</feature>
<dbReference type="InterPro" id="IPR011701">
    <property type="entry name" value="MFS"/>
</dbReference>
<keyword evidence="2" id="KW-0813">Transport</keyword>
<proteinExistence type="predicted"/>
<sequence>MEPLENSPKVPPRSIPRWRLVIDQSLITQEIRDWHYEGSGTPADPFVVDWIENDPRNPMSLPLMQRWILVIILSISTMAVSLVSSGYVGALPQIKEAFDVSDIMAILGVSLYVLGFALGPILWAPFSEVYGRQLIFLVTYGAMTLFNVGAIFSPNIQSMLIMRFFAGTFGAAPDQHRRGHCRHFPRRATRHGHQPVRHRPVPRPRARPHRGRIPCQAGGWKWVLILMAVFCAVCWVMCAALVPETFAPLLLRKRAERLSKETGKQYVCHFDISKGRPSFMDDLKVSLVRPWLLLFHEPIVLALTIYMSIVYGTLYLLFAAYPFVYQHGRGWSQGMNGLAFLGLMVGLILGVVYNMIDNSRYTRLLAETGRPPPEARLLPMMVGSIVLPVGLFWFAWTNSPSIHWMSSIAASTFFGFAFALVFVSAKNYLVDSYTLFSASALASTVIIRSLFAMAFPLFTPYMYRNLGIHWASSIPAFLSLACVPFPFVFHKFGPTIRKKCKYSREAQLFLERNGKAEHSEEEPTSSEVDTTQMPQKGSVEAKL</sequence>
<gene>
    <name evidence="10" type="ORF">PPNO1_LOCUS3015</name>
</gene>
<dbReference type="FunFam" id="1.20.1250.20:FF:000011">
    <property type="entry name" value="MFS multidrug transporter, putative"/>
    <property type="match status" value="1"/>
</dbReference>
<dbReference type="InterPro" id="IPR036259">
    <property type="entry name" value="MFS_trans_sf"/>
</dbReference>
<evidence type="ECO:0000313" key="11">
    <source>
        <dbReference type="Proteomes" id="UP000838763"/>
    </source>
</evidence>
<evidence type="ECO:0000256" key="6">
    <source>
        <dbReference type="ARBA" id="ARBA00023136"/>
    </source>
</evidence>
<feature type="transmembrane region" description="Helical" evidence="9">
    <location>
        <begin position="337"/>
        <end position="356"/>
    </location>
</feature>
<feature type="transmembrane region" description="Helical" evidence="9">
    <location>
        <begin position="67"/>
        <end position="91"/>
    </location>
</feature>
<keyword evidence="7" id="KW-0325">Glycoprotein</keyword>
<accession>A0A9P1M7M0</accession>
<dbReference type="AlphaFoldDB" id="A0A9P1M7M0"/>
<feature type="transmembrane region" description="Helical" evidence="9">
    <location>
        <begin position="103"/>
        <end position="122"/>
    </location>
</feature>
<evidence type="ECO:0000256" key="9">
    <source>
        <dbReference type="SAM" id="Phobius"/>
    </source>
</evidence>
<comment type="caution">
    <text evidence="10">The sequence shown here is derived from an EMBL/GenBank/DDBJ whole genome shotgun (WGS) entry which is preliminary data.</text>
</comment>
<feature type="transmembrane region" description="Helical" evidence="9">
    <location>
        <begin position="435"/>
        <end position="458"/>
    </location>
</feature>
<dbReference type="EMBL" id="CALLCH030000007">
    <property type="protein sequence ID" value="CAI4213267.1"/>
    <property type="molecule type" value="Genomic_DNA"/>
</dbReference>
<comment type="subcellular location">
    <subcellularLocation>
        <location evidence="1">Cell membrane</location>
        <topology evidence="1">Multi-pass membrane protein</topology>
    </subcellularLocation>
</comment>
<dbReference type="Gene3D" id="1.20.1250.20">
    <property type="entry name" value="MFS general substrate transporter like domains"/>
    <property type="match status" value="1"/>
</dbReference>
<dbReference type="CDD" id="cd17323">
    <property type="entry name" value="MFS_Tpo1_MDR_like"/>
    <property type="match status" value="1"/>
</dbReference>
<feature type="transmembrane region" description="Helical" evidence="9">
    <location>
        <begin position="299"/>
        <end position="325"/>
    </location>
</feature>
<dbReference type="SUPFAM" id="SSF103473">
    <property type="entry name" value="MFS general substrate transporter"/>
    <property type="match status" value="2"/>
</dbReference>
<feature type="transmembrane region" description="Helical" evidence="9">
    <location>
        <begin position="134"/>
        <end position="152"/>
    </location>
</feature>
<feature type="transmembrane region" description="Helical" evidence="9">
    <location>
        <begin position="402"/>
        <end position="423"/>
    </location>
</feature>
<evidence type="ECO:0000256" key="8">
    <source>
        <dbReference type="SAM" id="MobiDB-lite"/>
    </source>
</evidence>
<dbReference type="GO" id="GO:0022857">
    <property type="term" value="F:transmembrane transporter activity"/>
    <property type="evidence" value="ECO:0007669"/>
    <property type="project" value="InterPro"/>
</dbReference>
<dbReference type="GO" id="GO:0005886">
    <property type="term" value="C:plasma membrane"/>
    <property type="evidence" value="ECO:0007669"/>
    <property type="project" value="UniProtKB-SubCell"/>
</dbReference>
<evidence type="ECO:0000256" key="5">
    <source>
        <dbReference type="ARBA" id="ARBA00022989"/>
    </source>
</evidence>
<keyword evidence="6 9" id="KW-0472">Membrane</keyword>
<evidence type="ECO:0000256" key="3">
    <source>
        <dbReference type="ARBA" id="ARBA00022475"/>
    </source>
</evidence>
<feature type="transmembrane region" description="Helical" evidence="9">
    <location>
        <begin position="222"/>
        <end position="251"/>
    </location>
</feature>
<evidence type="ECO:0000256" key="7">
    <source>
        <dbReference type="ARBA" id="ARBA00023180"/>
    </source>
</evidence>
<evidence type="ECO:0000256" key="2">
    <source>
        <dbReference type="ARBA" id="ARBA00022448"/>
    </source>
</evidence>
<feature type="compositionally biased region" description="Polar residues" evidence="8">
    <location>
        <begin position="525"/>
        <end position="535"/>
    </location>
</feature>
<keyword evidence="5 9" id="KW-1133">Transmembrane helix</keyword>
<evidence type="ECO:0000313" key="10">
    <source>
        <dbReference type="EMBL" id="CAI4213267.1"/>
    </source>
</evidence>
<feature type="transmembrane region" description="Helical" evidence="9">
    <location>
        <begin position="470"/>
        <end position="489"/>
    </location>
</feature>
<dbReference type="PANTHER" id="PTHR23502:SF186">
    <property type="entry name" value="MAJOR FACILITATOR SUPERFAMILY (MFS) PROFILE DOMAIN-CONTAINING PROTEIN"/>
    <property type="match status" value="1"/>
</dbReference>
<protein>
    <submittedName>
        <fullName evidence="10">Uncharacterized protein</fullName>
    </submittedName>
</protein>
<keyword evidence="4 9" id="KW-0812">Transmembrane</keyword>
<dbReference type="Gene3D" id="1.20.1720.10">
    <property type="entry name" value="Multidrug resistance protein D"/>
    <property type="match status" value="1"/>
</dbReference>
<dbReference type="Proteomes" id="UP000838763">
    <property type="component" value="Unassembled WGS sequence"/>
</dbReference>
<name>A0A9P1M7M0_9PEZI</name>
<dbReference type="OrthoDB" id="446368at2759"/>